<evidence type="ECO:0000256" key="9">
    <source>
        <dbReference type="ARBA" id="ARBA00023317"/>
    </source>
</evidence>
<dbReference type="SMART" id="SM00861">
    <property type="entry name" value="Transket_pyr"/>
    <property type="match status" value="1"/>
</dbReference>
<dbReference type="CDD" id="cd07036">
    <property type="entry name" value="TPP_PYR_E1-PDHc-beta_like"/>
    <property type="match status" value="1"/>
</dbReference>
<dbReference type="PROSITE" id="PS00189">
    <property type="entry name" value="LIPOYL"/>
    <property type="match status" value="1"/>
</dbReference>
<dbReference type="RefSeq" id="WP_259959150.1">
    <property type="nucleotide sequence ID" value="NZ_CBDUNH010000001.1"/>
</dbReference>
<dbReference type="SUPFAM" id="SSF51230">
    <property type="entry name" value="Single hybrid motif"/>
    <property type="match status" value="1"/>
</dbReference>
<comment type="cofactor">
    <cofactor evidence="2 10">
        <name>thiamine diphosphate</name>
        <dbReference type="ChEBI" id="CHEBI:58937"/>
    </cofactor>
</comment>
<evidence type="ECO:0000256" key="5">
    <source>
        <dbReference type="ARBA" id="ARBA00016138"/>
    </source>
</evidence>
<dbReference type="PANTHER" id="PTHR11624">
    <property type="entry name" value="DEHYDROGENASE RELATED"/>
    <property type="match status" value="1"/>
</dbReference>
<feature type="domain" description="Lipoyl-binding" evidence="12">
    <location>
        <begin position="2"/>
        <end position="78"/>
    </location>
</feature>
<dbReference type="Pfam" id="PF02779">
    <property type="entry name" value="Transket_pyr"/>
    <property type="match status" value="1"/>
</dbReference>
<dbReference type="GO" id="GO:0004739">
    <property type="term" value="F:pyruvate dehydrogenase (acetyl-transferring) activity"/>
    <property type="evidence" value="ECO:0007669"/>
    <property type="project" value="UniProtKB-EC"/>
</dbReference>
<dbReference type="Proteomes" id="UP001058184">
    <property type="component" value="Chromosome"/>
</dbReference>
<protein>
    <recommendedName>
        <fullName evidence="5 10">Pyruvate dehydrogenase E1 component subunit beta</fullName>
        <ecNumber evidence="4 10">1.2.4.1</ecNumber>
    </recommendedName>
</protein>
<dbReference type="EC" id="1.2.4.1" evidence="4 10"/>
<dbReference type="Gene3D" id="2.40.50.100">
    <property type="match status" value="1"/>
</dbReference>
<dbReference type="InterPro" id="IPR003016">
    <property type="entry name" value="2-oxoA_DH_lipoyl-BS"/>
</dbReference>
<comment type="function">
    <text evidence="10">The pyruvate dehydrogenase complex catalyzes the overall conversion of pyruvate to acetyl-CoA and CO2.</text>
</comment>
<keyword evidence="9 10" id="KW-0670">Pyruvate</keyword>
<sequence length="462" mass="49811">MATEILMPALSPTMEEGTLAKWLVKEGDTVNSGDILAEIETDKATMEFEAVDEGTVGKILIGEGTEGVKVNTPIAVLVEDGESADDYEASSAKEEAPAGDAPAGEAPSDEPAAAAPQKEPAMPAKVLEPDYPEGTEMVQTTVREALRDAMAEEMRRDEDVFLMGEEVAEYQGAYKVSQGLLDEFGAKRVIDTPITEHGFTGIATGAAFGGLRPIVEFMTFNFAMQAIDQIINSAAKTLYMSGGQMGAPMVFRGPNGAAARVGAQHSQDYAAWYMQIPGLKVVMPYSAADAKGLMKTAIRDPNPVIFLENEILYGRAFDVPKLDDFTIPFGKARIWREGSDATIVSFGIGMQYALEAADKLAQDGISAEVIDLRTLRPMDLPTVIESVKKTNRLVTVEEGWPQGSVGSYIASEVQREAFDYLDAPVVTCTGKDVPMPYAANLERHALITTEEVVEAVKQVSYR</sequence>
<name>A0ABY5X1B5_LEICA</name>
<dbReference type="NCBIfam" id="NF006667">
    <property type="entry name" value="PRK09212.1"/>
    <property type="match status" value="1"/>
</dbReference>
<accession>A0ABY5X1B5</accession>
<dbReference type="Pfam" id="PF02780">
    <property type="entry name" value="Transketolase_C"/>
    <property type="match status" value="1"/>
</dbReference>
<dbReference type="CDD" id="cd06849">
    <property type="entry name" value="lipoyl_domain"/>
    <property type="match status" value="1"/>
</dbReference>
<evidence type="ECO:0000256" key="6">
    <source>
        <dbReference type="ARBA" id="ARBA00022823"/>
    </source>
</evidence>
<dbReference type="PROSITE" id="PS50968">
    <property type="entry name" value="BIOTINYL_LIPOYL"/>
    <property type="match status" value="1"/>
</dbReference>
<dbReference type="InterPro" id="IPR027110">
    <property type="entry name" value="PDHB_mito-type"/>
</dbReference>
<comment type="catalytic activity">
    <reaction evidence="10">
        <text>N(6)-[(R)-lipoyl]-L-lysyl-[protein] + pyruvate + H(+) = N(6)-[(R)-S(8)-acetyldihydrolipoyl]-L-lysyl-[protein] + CO2</text>
        <dbReference type="Rhea" id="RHEA:19189"/>
        <dbReference type="Rhea" id="RHEA-COMP:10474"/>
        <dbReference type="Rhea" id="RHEA-COMP:10478"/>
        <dbReference type="ChEBI" id="CHEBI:15361"/>
        <dbReference type="ChEBI" id="CHEBI:15378"/>
        <dbReference type="ChEBI" id="CHEBI:16526"/>
        <dbReference type="ChEBI" id="CHEBI:83099"/>
        <dbReference type="ChEBI" id="CHEBI:83111"/>
        <dbReference type="EC" id="1.2.4.1"/>
    </reaction>
</comment>
<evidence type="ECO:0000256" key="10">
    <source>
        <dbReference type="RuleBase" id="RU364074"/>
    </source>
</evidence>
<dbReference type="EMBL" id="CP081078">
    <property type="protein sequence ID" value="UWQ60113.1"/>
    <property type="molecule type" value="Genomic_DNA"/>
</dbReference>
<feature type="compositionally biased region" description="Low complexity" evidence="11">
    <location>
        <begin position="98"/>
        <end position="125"/>
    </location>
</feature>
<dbReference type="PANTHER" id="PTHR11624:SF96">
    <property type="entry name" value="PYRUVATE DEHYDROGENASE E1 COMPONENT SUBUNIT BETA, MITOCHONDRIAL"/>
    <property type="match status" value="1"/>
</dbReference>
<dbReference type="NCBIfam" id="NF008854">
    <property type="entry name" value="PRK11892.1"/>
    <property type="match status" value="1"/>
</dbReference>
<dbReference type="InterPro" id="IPR000089">
    <property type="entry name" value="Biotin_lipoyl"/>
</dbReference>
<evidence type="ECO:0000256" key="2">
    <source>
        <dbReference type="ARBA" id="ARBA00001964"/>
    </source>
</evidence>
<keyword evidence="6" id="KW-0450">Lipoyl</keyword>
<dbReference type="Gene3D" id="3.40.50.970">
    <property type="match status" value="1"/>
</dbReference>
<dbReference type="Gene3D" id="3.40.50.920">
    <property type="match status" value="1"/>
</dbReference>
<dbReference type="Pfam" id="PF00364">
    <property type="entry name" value="Biotin_lipoyl"/>
    <property type="match status" value="1"/>
</dbReference>
<feature type="region of interest" description="Disordered" evidence="11">
    <location>
        <begin position="83"/>
        <end position="130"/>
    </location>
</feature>
<proteinExistence type="predicted"/>
<evidence type="ECO:0000313" key="13">
    <source>
        <dbReference type="EMBL" id="UWQ60113.1"/>
    </source>
</evidence>
<gene>
    <name evidence="13" type="ORF">K3722_08255</name>
</gene>
<dbReference type="InterPro" id="IPR009014">
    <property type="entry name" value="Transketo_C/PFOR_II"/>
</dbReference>
<evidence type="ECO:0000259" key="12">
    <source>
        <dbReference type="PROSITE" id="PS50968"/>
    </source>
</evidence>
<evidence type="ECO:0000256" key="8">
    <source>
        <dbReference type="ARBA" id="ARBA00023052"/>
    </source>
</evidence>
<dbReference type="InterPro" id="IPR033248">
    <property type="entry name" value="Transketolase_C"/>
</dbReference>
<evidence type="ECO:0000256" key="4">
    <source>
        <dbReference type="ARBA" id="ARBA00012281"/>
    </source>
</evidence>
<keyword evidence="14" id="KW-1185">Reference proteome</keyword>
<comment type="cofactor">
    <cofactor evidence="1">
        <name>(R)-lipoate</name>
        <dbReference type="ChEBI" id="CHEBI:83088"/>
    </cofactor>
</comment>
<dbReference type="InterPro" id="IPR011053">
    <property type="entry name" value="Single_hybrid_motif"/>
</dbReference>
<keyword evidence="7 10" id="KW-0560">Oxidoreductase</keyword>
<evidence type="ECO:0000313" key="14">
    <source>
        <dbReference type="Proteomes" id="UP001058184"/>
    </source>
</evidence>
<reference evidence="13" key="1">
    <citation type="submission" date="2021-08" db="EMBL/GenBank/DDBJ databases">
        <authorList>
            <person name="Nwanade C."/>
            <person name="Wang M."/>
            <person name="Masoudi A."/>
            <person name="Yu Z."/>
            <person name="Liu J."/>
        </authorList>
    </citation>
    <scope>NUCLEOTIDE SEQUENCE</scope>
    <source>
        <strain evidence="13">S141</strain>
    </source>
</reference>
<evidence type="ECO:0000256" key="7">
    <source>
        <dbReference type="ARBA" id="ARBA00023002"/>
    </source>
</evidence>
<dbReference type="InterPro" id="IPR005475">
    <property type="entry name" value="Transketolase-like_Pyr-bd"/>
</dbReference>
<organism evidence="13 14">
    <name type="scientific">Leisingera caerulea</name>
    <name type="common">Phaeobacter caeruleus</name>
    <dbReference type="NCBI Taxonomy" id="506591"/>
    <lineage>
        <taxon>Bacteria</taxon>
        <taxon>Pseudomonadati</taxon>
        <taxon>Pseudomonadota</taxon>
        <taxon>Alphaproteobacteria</taxon>
        <taxon>Rhodobacterales</taxon>
        <taxon>Roseobacteraceae</taxon>
        <taxon>Leisingera</taxon>
    </lineage>
</organism>
<keyword evidence="8 10" id="KW-0786">Thiamine pyrophosphate</keyword>
<evidence type="ECO:0000256" key="1">
    <source>
        <dbReference type="ARBA" id="ARBA00001938"/>
    </source>
</evidence>
<dbReference type="SUPFAM" id="SSF52922">
    <property type="entry name" value="TK C-terminal domain-like"/>
    <property type="match status" value="1"/>
</dbReference>
<dbReference type="SUPFAM" id="SSF52518">
    <property type="entry name" value="Thiamin diphosphate-binding fold (THDP-binding)"/>
    <property type="match status" value="1"/>
</dbReference>
<dbReference type="InterPro" id="IPR029061">
    <property type="entry name" value="THDP-binding"/>
</dbReference>
<evidence type="ECO:0000256" key="3">
    <source>
        <dbReference type="ARBA" id="ARBA00011870"/>
    </source>
</evidence>
<comment type="subunit">
    <text evidence="3">Heterodimer of an alpha and a beta chain.</text>
</comment>
<evidence type="ECO:0000256" key="11">
    <source>
        <dbReference type="SAM" id="MobiDB-lite"/>
    </source>
</evidence>